<evidence type="ECO:0000256" key="4">
    <source>
        <dbReference type="ARBA" id="ARBA00023065"/>
    </source>
</evidence>
<comment type="function">
    <text evidence="7">F(1)F(0) ATP synthase produces ATP from ADP in the presence of a proton or sodium gradient. F-type ATPases consist of two structural domains, F(1) containing the extramembraneous catalytic core and F(0) containing the membrane proton channel, linked together by a central stalk and a peripheral stalk. During catalysis, ATP synthesis in the catalytic domain of F(1) is coupled via a rotary mechanism of the central stalk subunits to proton translocation.</text>
</comment>
<evidence type="ECO:0000313" key="8">
    <source>
        <dbReference type="EMBL" id="QSQ09088.1"/>
    </source>
</evidence>
<dbReference type="PANTHER" id="PTHR11910">
    <property type="entry name" value="ATP SYNTHASE DELTA CHAIN"/>
    <property type="match status" value="1"/>
</dbReference>
<evidence type="ECO:0000256" key="7">
    <source>
        <dbReference type="HAMAP-Rule" id="MF_01416"/>
    </source>
</evidence>
<keyword evidence="5 7" id="KW-0472">Membrane</keyword>
<dbReference type="InterPro" id="IPR026015">
    <property type="entry name" value="ATP_synth_OSCP/delta_N_sf"/>
</dbReference>
<evidence type="ECO:0000256" key="3">
    <source>
        <dbReference type="ARBA" id="ARBA00022781"/>
    </source>
</evidence>
<dbReference type="EMBL" id="CP059066">
    <property type="protein sequence ID" value="QSQ09088.1"/>
    <property type="molecule type" value="Genomic_DNA"/>
</dbReference>
<dbReference type="NCBIfam" id="NF004403">
    <property type="entry name" value="PRK05758.2-4"/>
    <property type="match status" value="1"/>
</dbReference>
<comment type="similarity">
    <text evidence="7">Belongs to the ATPase delta chain family.</text>
</comment>
<dbReference type="Gene3D" id="1.10.520.20">
    <property type="entry name" value="N-terminal domain of the delta subunit of the F1F0-ATP synthase"/>
    <property type="match status" value="1"/>
</dbReference>
<dbReference type="SUPFAM" id="SSF47928">
    <property type="entry name" value="N-terminal domain of the delta subunit of the F1F0-ATP synthase"/>
    <property type="match status" value="1"/>
</dbReference>
<keyword evidence="2 7" id="KW-0813">Transport</keyword>
<comment type="subcellular location">
    <subcellularLocation>
        <location evidence="7">Cell membrane</location>
        <topology evidence="7">Peripheral membrane protein</topology>
    </subcellularLocation>
    <subcellularLocation>
        <location evidence="1">Membrane</location>
    </subcellularLocation>
</comment>
<evidence type="ECO:0000313" key="9">
    <source>
        <dbReference type="Proteomes" id="UP000662904"/>
    </source>
</evidence>
<sequence length="188" mass="21680">MKDAVAARYAEALFNVAREQNKVQKFREEYSFAVNVLNFKPQLKIILTHPLIHADEKRSILKGIFSGKISSSILNFLFILVDNKRLEFLERINDHFQEMSGKALGMKKAVIVSAVSLTLEEKRKIKAAFEKKLGIRLKPRYIVENGILGGVIVRIEDKVYDGSIKHQLNRIEQKLINVLEVQRTRFTR</sequence>
<dbReference type="GO" id="GO:0045259">
    <property type="term" value="C:proton-transporting ATP synthase complex"/>
    <property type="evidence" value="ECO:0007669"/>
    <property type="project" value="UniProtKB-KW"/>
</dbReference>
<accession>A0A8A0RNC2</accession>
<reference evidence="8" key="1">
    <citation type="submission" date="2020-07" db="EMBL/GenBank/DDBJ databases">
        <title>Koleobacter methoxysyntrophicus gen. nov., sp. nov., a novel anaerobic bacterium isolated from deep subsurface oil field and proposal of Koleobacterales ord. nov. in the phylum Firmicutes.</title>
        <authorList>
            <person name="Sakamoto S."/>
            <person name="Tamaki H."/>
        </authorList>
    </citation>
    <scope>NUCLEOTIDE SEQUENCE</scope>
    <source>
        <strain evidence="8">NRmbB1</strain>
    </source>
</reference>
<dbReference type="GO" id="GO:0005886">
    <property type="term" value="C:plasma membrane"/>
    <property type="evidence" value="ECO:0007669"/>
    <property type="project" value="UniProtKB-SubCell"/>
</dbReference>
<dbReference type="AlphaFoldDB" id="A0A8A0RNC2"/>
<keyword evidence="3 7" id="KW-0375">Hydrogen ion transport</keyword>
<evidence type="ECO:0000256" key="2">
    <source>
        <dbReference type="ARBA" id="ARBA00022448"/>
    </source>
</evidence>
<keyword evidence="6 7" id="KW-0066">ATP synthesis</keyword>
<dbReference type="Proteomes" id="UP000662904">
    <property type="component" value="Chromosome"/>
</dbReference>
<keyword evidence="7" id="KW-0139">CF(1)</keyword>
<dbReference type="InterPro" id="IPR000711">
    <property type="entry name" value="ATPase_OSCP/dsu"/>
</dbReference>
<organism evidence="8 9">
    <name type="scientific">Koleobacter methoxysyntrophicus</name>
    <dbReference type="NCBI Taxonomy" id="2751313"/>
    <lineage>
        <taxon>Bacteria</taxon>
        <taxon>Bacillati</taxon>
        <taxon>Bacillota</taxon>
        <taxon>Clostridia</taxon>
        <taxon>Koleobacterales</taxon>
        <taxon>Koleobacteraceae</taxon>
        <taxon>Koleobacter</taxon>
    </lineage>
</organism>
<name>A0A8A0RNC2_9FIRM</name>
<dbReference type="Pfam" id="PF00213">
    <property type="entry name" value="OSCP"/>
    <property type="match status" value="1"/>
</dbReference>
<evidence type="ECO:0000256" key="1">
    <source>
        <dbReference type="ARBA" id="ARBA00004370"/>
    </source>
</evidence>
<dbReference type="RefSeq" id="WP_206709276.1">
    <property type="nucleotide sequence ID" value="NZ_CP059066.1"/>
</dbReference>
<dbReference type="PRINTS" id="PR00125">
    <property type="entry name" value="ATPASEDELTA"/>
</dbReference>
<keyword evidence="9" id="KW-1185">Reference proteome</keyword>
<dbReference type="GO" id="GO:0046933">
    <property type="term" value="F:proton-transporting ATP synthase activity, rotational mechanism"/>
    <property type="evidence" value="ECO:0007669"/>
    <property type="project" value="UniProtKB-UniRule"/>
</dbReference>
<evidence type="ECO:0000256" key="6">
    <source>
        <dbReference type="ARBA" id="ARBA00023310"/>
    </source>
</evidence>
<evidence type="ECO:0000256" key="5">
    <source>
        <dbReference type="ARBA" id="ARBA00023136"/>
    </source>
</evidence>
<proteinExistence type="inferred from homology"/>
<keyword evidence="7" id="KW-1003">Cell membrane</keyword>
<keyword evidence="4 7" id="KW-0406">Ion transport</keyword>
<gene>
    <name evidence="7 8" type="primary">atpH</name>
    <name evidence="8" type="ORF">H0A61_01447</name>
</gene>
<protein>
    <recommendedName>
        <fullName evidence="7">ATP synthase subunit delta</fullName>
    </recommendedName>
    <alternativeName>
        <fullName evidence="7">ATP synthase F(1) sector subunit delta</fullName>
    </alternativeName>
    <alternativeName>
        <fullName evidence="7">F-type ATPase subunit delta</fullName>
        <shortName evidence="7">F-ATPase subunit delta</shortName>
    </alternativeName>
</protein>
<dbReference type="HAMAP" id="MF_01416">
    <property type="entry name" value="ATP_synth_delta_bact"/>
    <property type="match status" value="1"/>
</dbReference>
<dbReference type="NCBIfam" id="TIGR01145">
    <property type="entry name" value="ATP_synt_delta"/>
    <property type="match status" value="1"/>
</dbReference>
<dbReference type="KEGG" id="kme:H0A61_01447"/>
<comment type="function">
    <text evidence="7">This protein is part of the stalk that links CF(0) to CF(1). It either transmits conformational changes from CF(0) to CF(1) or is implicated in proton conduction.</text>
</comment>